<name>A0A1G7XUD5_9HYPH</name>
<dbReference type="AlphaFoldDB" id="A0A1G7XUD5"/>
<gene>
    <name evidence="1" type="ORF">SAMN04487974_1112</name>
</gene>
<dbReference type="Proteomes" id="UP000199495">
    <property type="component" value="Unassembled WGS sequence"/>
</dbReference>
<dbReference type="EMBL" id="FNCS01000011">
    <property type="protein sequence ID" value="SDG87779.1"/>
    <property type="molecule type" value="Genomic_DNA"/>
</dbReference>
<keyword evidence="2" id="KW-1185">Reference proteome</keyword>
<dbReference type="GO" id="GO:0016301">
    <property type="term" value="F:kinase activity"/>
    <property type="evidence" value="ECO:0007669"/>
    <property type="project" value="UniProtKB-KW"/>
</dbReference>
<protein>
    <submittedName>
        <fullName evidence="1">Serine/threonine-protein kinase HipA</fullName>
    </submittedName>
</protein>
<organism evidence="1 2">
    <name type="scientific">Pelagibacterium luteolum</name>
    <dbReference type="NCBI Taxonomy" id="440168"/>
    <lineage>
        <taxon>Bacteria</taxon>
        <taxon>Pseudomonadati</taxon>
        <taxon>Pseudomonadota</taxon>
        <taxon>Alphaproteobacteria</taxon>
        <taxon>Hyphomicrobiales</taxon>
        <taxon>Devosiaceae</taxon>
        <taxon>Pelagibacterium</taxon>
    </lineage>
</organism>
<evidence type="ECO:0000313" key="1">
    <source>
        <dbReference type="EMBL" id="SDG87779.1"/>
    </source>
</evidence>
<sequence length="46" mass="5246">MSHYGDVCDEAGLSEVDRDLLWRRQFLNPFAFESVPAELMTLVSIS</sequence>
<dbReference type="STRING" id="440168.SAMN04487974_1112"/>
<dbReference type="RefSeq" id="WP_176762690.1">
    <property type="nucleotide sequence ID" value="NZ_FNCS01000011.1"/>
</dbReference>
<evidence type="ECO:0000313" key="2">
    <source>
        <dbReference type="Proteomes" id="UP000199495"/>
    </source>
</evidence>
<keyword evidence="1" id="KW-0418">Kinase</keyword>
<accession>A0A1G7XUD5</accession>
<reference evidence="1 2" key="1">
    <citation type="submission" date="2016-10" db="EMBL/GenBank/DDBJ databases">
        <authorList>
            <person name="de Groot N.N."/>
        </authorList>
    </citation>
    <scope>NUCLEOTIDE SEQUENCE [LARGE SCALE GENOMIC DNA]</scope>
    <source>
        <strain evidence="1 2">CGMCC 1.10267</strain>
    </source>
</reference>
<keyword evidence="1" id="KW-0808">Transferase</keyword>
<proteinExistence type="predicted"/>